<evidence type="ECO:0000313" key="3">
    <source>
        <dbReference type="Proteomes" id="UP001519504"/>
    </source>
</evidence>
<dbReference type="EMBL" id="JAAMFK010000001">
    <property type="protein sequence ID" value="MBS9338177.1"/>
    <property type="molecule type" value="Genomic_DNA"/>
</dbReference>
<organism evidence="2 3">
    <name type="scientific">Fructobacillus broussonetiae</name>
    <dbReference type="NCBI Taxonomy" id="2713173"/>
    <lineage>
        <taxon>Bacteria</taxon>
        <taxon>Bacillati</taxon>
        <taxon>Bacillota</taxon>
        <taxon>Bacilli</taxon>
        <taxon>Lactobacillales</taxon>
        <taxon>Lactobacillaceae</taxon>
        <taxon>Fructobacillus</taxon>
    </lineage>
</organism>
<keyword evidence="3" id="KW-1185">Reference proteome</keyword>
<gene>
    <name evidence="2" type="ORF">G6R29_00820</name>
</gene>
<protein>
    <submittedName>
        <fullName evidence="2">DUF2798 domain-containing protein</fullName>
    </submittedName>
</protein>
<feature type="transmembrane region" description="Helical" evidence="1">
    <location>
        <begin position="42"/>
        <end position="61"/>
    </location>
</feature>
<accession>A0ABS5QZI0</accession>
<dbReference type="InterPro" id="IPR021529">
    <property type="entry name" value="DUF2798"/>
</dbReference>
<keyword evidence="1" id="KW-1133">Transmembrane helix</keyword>
<reference evidence="2 3" key="1">
    <citation type="submission" date="2020-02" db="EMBL/GenBank/DDBJ databases">
        <title>Fructobacillus sp. isolated from paper mulberry of Taiwan.</title>
        <authorList>
            <person name="Lin S.-T."/>
        </authorList>
    </citation>
    <scope>NUCLEOTIDE SEQUENCE [LARGE SCALE GENOMIC DNA]</scope>
    <source>
        <strain evidence="2 3">M2-14</strain>
    </source>
</reference>
<feature type="transmembrane region" description="Helical" evidence="1">
    <location>
        <begin position="9"/>
        <end position="30"/>
    </location>
</feature>
<keyword evidence="1" id="KW-0812">Transmembrane</keyword>
<dbReference type="RefSeq" id="WP_213808460.1">
    <property type="nucleotide sequence ID" value="NZ_JAAMFK010000001.1"/>
</dbReference>
<sequence>MPRILKEKLVFMLVMAGLMVLGMSTYNVYLAQGIDDRFWNEILFGYPIALAVAMLFARMSIS</sequence>
<proteinExistence type="predicted"/>
<dbReference type="Proteomes" id="UP001519504">
    <property type="component" value="Unassembled WGS sequence"/>
</dbReference>
<evidence type="ECO:0000256" key="1">
    <source>
        <dbReference type="SAM" id="Phobius"/>
    </source>
</evidence>
<name>A0ABS5QZI0_9LACO</name>
<keyword evidence="1" id="KW-0472">Membrane</keyword>
<comment type="caution">
    <text evidence="2">The sequence shown here is derived from an EMBL/GenBank/DDBJ whole genome shotgun (WGS) entry which is preliminary data.</text>
</comment>
<dbReference type="Pfam" id="PF11391">
    <property type="entry name" value="DUF2798"/>
    <property type="match status" value="1"/>
</dbReference>
<evidence type="ECO:0000313" key="2">
    <source>
        <dbReference type="EMBL" id="MBS9338177.1"/>
    </source>
</evidence>